<keyword evidence="4" id="KW-0472">Membrane</keyword>
<dbReference type="KEGG" id="crq:GCK72_025662"/>
<evidence type="ECO:0000256" key="3">
    <source>
        <dbReference type="ARBA" id="ARBA00022989"/>
    </source>
</evidence>
<evidence type="ECO:0000256" key="4">
    <source>
        <dbReference type="ARBA" id="ARBA00023136"/>
    </source>
</evidence>
<dbReference type="RefSeq" id="XP_003106175.2">
    <property type="nucleotide sequence ID" value="XM_003106127.2"/>
</dbReference>
<dbReference type="InterPro" id="IPR017452">
    <property type="entry name" value="GPCR_Rhodpsn_7TM"/>
</dbReference>
<dbReference type="GeneID" id="9807932"/>
<dbReference type="CTD" id="9807932"/>
<dbReference type="PANTHER" id="PTHR24224:SF37">
    <property type="entry name" value="G-PROTEIN COUPLED RECEPTORS FAMILY 1 PROFILE DOMAIN-CONTAINING PROTEIN"/>
    <property type="match status" value="1"/>
</dbReference>
<dbReference type="OMA" id="CWLFMSG"/>
<evidence type="ECO:0000313" key="5">
    <source>
        <dbReference type="EMBL" id="EFO98117.1"/>
    </source>
</evidence>
<dbReference type="PANTHER" id="PTHR24224">
    <property type="entry name" value="CARDIOACCELERATORY PEPTIDE RECEPTOR-RELATED"/>
    <property type="match status" value="1"/>
</dbReference>
<evidence type="ECO:0000256" key="1">
    <source>
        <dbReference type="ARBA" id="ARBA00004370"/>
    </source>
</evidence>
<keyword evidence="6" id="KW-1185">Reference proteome</keyword>
<dbReference type="eggNOG" id="ENOG502SPUA">
    <property type="taxonomic scope" value="Eukaryota"/>
</dbReference>
<dbReference type="GO" id="GO:0016020">
    <property type="term" value="C:membrane"/>
    <property type="evidence" value="ECO:0007669"/>
    <property type="project" value="UniProtKB-SubCell"/>
</dbReference>
<keyword evidence="3" id="KW-1133">Transmembrane helix</keyword>
<dbReference type="Proteomes" id="UP000008281">
    <property type="component" value="Unassembled WGS sequence"/>
</dbReference>
<dbReference type="HOGENOM" id="CLU_790654_0_0_1"/>
<dbReference type="Pfam" id="PF00001">
    <property type="entry name" value="7tm_1"/>
    <property type="match status" value="1"/>
</dbReference>
<dbReference type="STRING" id="31234.E3MC30"/>
<dbReference type="Gene3D" id="1.20.1070.10">
    <property type="entry name" value="Rhodopsin 7-helix transmembrane proteins"/>
    <property type="match status" value="1"/>
</dbReference>
<dbReference type="SUPFAM" id="SSF81321">
    <property type="entry name" value="Family A G protein-coupled receptor-like"/>
    <property type="match status" value="1"/>
</dbReference>
<proteinExistence type="predicted"/>
<dbReference type="GO" id="GO:0004930">
    <property type="term" value="F:G protein-coupled receptor activity"/>
    <property type="evidence" value="ECO:0007669"/>
    <property type="project" value="InterPro"/>
</dbReference>
<dbReference type="AlphaFoldDB" id="E3MC30"/>
<comment type="subcellular location">
    <subcellularLocation>
        <location evidence="1">Membrane</location>
    </subcellularLocation>
</comment>
<sequence>MKHSTQIWPAGEDAVGTIIQTLYFCIIFIGLGLNIYVVSRMKKFYRSDKDQFLNGTGLYLLSMALCDAVNLVLSSVEMLTYLLPVAANEETAHILCKIVEFTLRCCYTYSMYCWLFMSGLRYLAVFQAMHYTTVWRSPWHMVVPCFIVAIITNMYLLVAVKQENYQCTLAIDDYSTLYSSVDVFISTLVPVSFVLALDLLVLCFRPTRQQSDPLLQVVFHKLDEDTEKRRQQTTRKFMLVTFLAIGMSAPDGILRAIRLYLDGNVVFTLFQIFKGLYLARFTFNAFYLTLFVFDRNLLSKVSSSRHLSVSMRRLEEEPAIVPRERSRTLSCQRPPLIVTSLTRNASCIIYKDEKEERDNNETSSTLWV</sequence>
<reference evidence="5" key="1">
    <citation type="submission" date="2007-07" db="EMBL/GenBank/DDBJ databases">
        <title>PCAP assembly of the Caenorhabditis remanei genome.</title>
        <authorList>
            <consortium name="The Caenorhabditis remanei Sequencing Consortium"/>
            <person name="Wilson R.K."/>
        </authorList>
    </citation>
    <scope>NUCLEOTIDE SEQUENCE [LARGE SCALE GENOMIC DNA]</scope>
    <source>
        <strain evidence="5">PB4641</strain>
    </source>
</reference>
<gene>
    <name evidence="5" type="ORF">CRE_15385</name>
</gene>
<evidence type="ECO:0000256" key="2">
    <source>
        <dbReference type="ARBA" id="ARBA00022692"/>
    </source>
</evidence>
<accession>E3MC30</accession>
<dbReference type="CDD" id="cd00637">
    <property type="entry name" value="7tm_classA_rhodopsin-like"/>
    <property type="match status" value="1"/>
</dbReference>
<dbReference type="PROSITE" id="PS50262">
    <property type="entry name" value="G_PROTEIN_RECEP_F1_2"/>
    <property type="match status" value="1"/>
</dbReference>
<keyword evidence="2" id="KW-0812">Transmembrane</keyword>
<dbReference type="EMBL" id="DS268434">
    <property type="protein sequence ID" value="EFO98117.1"/>
    <property type="molecule type" value="Genomic_DNA"/>
</dbReference>
<dbReference type="InterPro" id="IPR000276">
    <property type="entry name" value="GPCR_Rhodpsn"/>
</dbReference>
<evidence type="ECO:0000313" key="6">
    <source>
        <dbReference type="Proteomes" id="UP000008281"/>
    </source>
</evidence>
<dbReference type="OrthoDB" id="5834857at2759"/>
<name>E3MC30_CAERE</name>
<dbReference type="FunCoup" id="E3MC30">
    <property type="interactions" value="7"/>
</dbReference>
<protein>
    <submittedName>
        <fullName evidence="5">Uncharacterized protein</fullName>
    </submittedName>
</protein>
<organism evidence="6">
    <name type="scientific">Caenorhabditis remanei</name>
    <name type="common">Caenorhabditis vulgaris</name>
    <dbReference type="NCBI Taxonomy" id="31234"/>
    <lineage>
        <taxon>Eukaryota</taxon>
        <taxon>Metazoa</taxon>
        <taxon>Ecdysozoa</taxon>
        <taxon>Nematoda</taxon>
        <taxon>Chromadorea</taxon>
        <taxon>Rhabditida</taxon>
        <taxon>Rhabditina</taxon>
        <taxon>Rhabditomorpha</taxon>
        <taxon>Rhabditoidea</taxon>
        <taxon>Rhabditidae</taxon>
        <taxon>Peloderinae</taxon>
        <taxon>Caenorhabditis</taxon>
    </lineage>
</organism>
<dbReference type="InterPro" id="IPR052665">
    <property type="entry name" value="Neuropeptide-GPCR"/>
</dbReference>